<dbReference type="EMBL" id="JASBWV010000004">
    <property type="protein sequence ID" value="KAJ9126511.1"/>
    <property type="molecule type" value="Genomic_DNA"/>
</dbReference>
<keyword evidence="2" id="KW-1185">Reference proteome</keyword>
<evidence type="ECO:0000313" key="1">
    <source>
        <dbReference type="EMBL" id="KAJ9126511.1"/>
    </source>
</evidence>
<reference evidence="1" key="1">
    <citation type="submission" date="2023-04" db="EMBL/GenBank/DDBJ databases">
        <title>Draft Genome sequencing of Naganishia species isolated from polar environments using Oxford Nanopore Technology.</title>
        <authorList>
            <person name="Leo P."/>
            <person name="Venkateswaran K."/>
        </authorList>
    </citation>
    <scope>NUCLEOTIDE SEQUENCE</scope>
    <source>
        <strain evidence="1">DBVPG 5303</strain>
    </source>
</reference>
<comment type="caution">
    <text evidence="1">The sequence shown here is derived from an EMBL/GenBank/DDBJ whole genome shotgun (WGS) entry which is preliminary data.</text>
</comment>
<evidence type="ECO:0000313" key="2">
    <source>
        <dbReference type="Proteomes" id="UP001234202"/>
    </source>
</evidence>
<gene>
    <name evidence="1" type="ORF">QFC24_001538</name>
</gene>
<sequence>MIIYTDLISGDEMCSSAFDLKTVDDIAYEVDAKMIVISEGDVDIGGNPSAEEQEEALENGGQTVNNIVHSFRLTATQFDKKAYLTYLKGYMKKLKSTLAERAEAGDAEAKKRLETFEGAAQAFAKKLIGNFKDYEFFIGESMDPEGMVVLMNYREDGVTPYMIYWKDGLKEVRTWLLSHFWYCRIC</sequence>
<protein>
    <submittedName>
        <fullName evidence="1">Uncharacterized protein</fullName>
    </submittedName>
</protein>
<accession>A0ACC2XSZ7</accession>
<organism evidence="1 2">
    <name type="scientific">Naganishia onofrii</name>
    <dbReference type="NCBI Taxonomy" id="1851511"/>
    <lineage>
        <taxon>Eukaryota</taxon>
        <taxon>Fungi</taxon>
        <taxon>Dikarya</taxon>
        <taxon>Basidiomycota</taxon>
        <taxon>Agaricomycotina</taxon>
        <taxon>Tremellomycetes</taxon>
        <taxon>Filobasidiales</taxon>
        <taxon>Filobasidiaceae</taxon>
        <taxon>Naganishia</taxon>
    </lineage>
</organism>
<name>A0ACC2XSZ7_9TREE</name>
<dbReference type="Proteomes" id="UP001234202">
    <property type="component" value="Unassembled WGS sequence"/>
</dbReference>
<proteinExistence type="predicted"/>